<feature type="domain" description="Sulfatase-modifying factor enzyme-like" evidence="1">
    <location>
        <begin position="3"/>
        <end position="279"/>
    </location>
</feature>
<dbReference type="Proteomes" id="UP000239504">
    <property type="component" value="Unassembled WGS sequence"/>
</dbReference>
<evidence type="ECO:0000313" key="2">
    <source>
        <dbReference type="EMBL" id="PQA86659.1"/>
    </source>
</evidence>
<dbReference type="Pfam" id="PF03781">
    <property type="entry name" value="FGE-sulfatase"/>
    <property type="match status" value="1"/>
</dbReference>
<comment type="caution">
    <text evidence="2">The sequence shown here is derived from an EMBL/GenBank/DDBJ whole genome shotgun (WGS) entry which is preliminary data.</text>
</comment>
<dbReference type="OrthoDB" id="9768004at2"/>
<dbReference type="PANTHER" id="PTHR23150">
    <property type="entry name" value="SULFATASE MODIFYING FACTOR 1, 2"/>
    <property type="match status" value="1"/>
</dbReference>
<organism evidence="2 3">
    <name type="scientific">Hyphococcus luteus</name>
    <dbReference type="NCBI Taxonomy" id="2058213"/>
    <lineage>
        <taxon>Bacteria</taxon>
        <taxon>Pseudomonadati</taxon>
        <taxon>Pseudomonadota</taxon>
        <taxon>Alphaproteobacteria</taxon>
        <taxon>Parvularculales</taxon>
        <taxon>Parvularculaceae</taxon>
        <taxon>Hyphococcus</taxon>
    </lineage>
</organism>
<dbReference type="EMBL" id="PJCH01000013">
    <property type="protein sequence ID" value="PQA86659.1"/>
    <property type="molecule type" value="Genomic_DNA"/>
</dbReference>
<dbReference type="InterPro" id="IPR051043">
    <property type="entry name" value="Sulfatase_Mod_Factor_Kinase"/>
</dbReference>
<evidence type="ECO:0000313" key="3">
    <source>
        <dbReference type="Proteomes" id="UP000239504"/>
    </source>
</evidence>
<dbReference type="PANTHER" id="PTHR23150:SF19">
    <property type="entry name" value="FORMYLGLYCINE-GENERATING ENZYME"/>
    <property type="match status" value="1"/>
</dbReference>
<dbReference type="InterPro" id="IPR005532">
    <property type="entry name" value="SUMF_dom"/>
</dbReference>
<dbReference type="InterPro" id="IPR042095">
    <property type="entry name" value="SUMF_sf"/>
</dbReference>
<dbReference type="Gene3D" id="3.90.1580.10">
    <property type="entry name" value="paralog of FGE (formylglycine-generating enzyme)"/>
    <property type="match status" value="1"/>
</dbReference>
<name>A0A2S7K2E4_9PROT</name>
<accession>A0A2S7K2E4</accession>
<evidence type="ECO:0000259" key="1">
    <source>
        <dbReference type="Pfam" id="PF03781"/>
    </source>
</evidence>
<protein>
    <recommendedName>
        <fullName evidence="1">Sulfatase-modifying factor enzyme-like domain-containing protein</fullName>
    </recommendedName>
</protein>
<dbReference type="GO" id="GO:0120147">
    <property type="term" value="F:formylglycine-generating oxidase activity"/>
    <property type="evidence" value="ECO:0007669"/>
    <property type="project" value="TreeGrafter"/>
</dbReference>
<dbReference type="InterPro" id="IPR016187">
    <property type="entry name" value="CTDL_fold"/>
</dbReference>
<reference evidence="2 3" key="1">
    <citation type="submission" date="2017-12" db="EMBL/GenBank/DDBJ databases">
        <authorList>
            <person name="Hurst M.R.H."/>
        </authorList>
    </citation>
    <scope>NUCLEOTIDE SEQUENCE [LARGE SCALE GENOMIC DNA]</scope>
    <source>
        <strain evidence="2 3">SY-3-19</strain>
    </source>
</reference>
<dbReference type="SUPFAM" id="SSF56436">
    <property type="entry name" value="C-type lectin-like"/>
    <property type="match status" value="1"/>
</dbReference>
<gene>
    <name evidence="2" type="ORF">CW354_16010</name>
</gene>
<dbReference type="RefSeq" id="WP_104831132.1">
    <property type="nucleotide sequence ID" value="NZ_PJCH01000013.1"/>
</dbReference>
<proteinExistence type="predicted"/>
<keyword evidence="3" id="KW-1185">Reference proteome</keyword>
<dbReference type="AlphaFoldDB" id="A0A2S7K2E4"/>
<sequence length="284" mass="31595">MSVSLPSGTVMIGEDGVYPEEGPTKKVSVEAFEIDRTEVTNKEFREFVEATGYVTRAERGLDENVAPGLPAAFYAPGSIVFSPPEALDVMEPSVWWRFTPGASWRHPYGPGSTIEGKDRYPVVHVTYEDSVAYTNWKGRRLPTEAEWEYAATGGVHSKTAAPSANFWQGLFPIIDTGDDGFKGIAPVGCFEPNEYGLYDMVGNVWELTSSVYYPSHEAERFRAEFPSGHDPNQRGVPVHVIKGGSYLCAENYCFRYRPQSRQPQDAYLATSHVGFRTARDVSIR</sequence>